<accession>A0A8G0LB33</accession>
<dbReference type="Proteomes" id="UP000826661">
    <property type="component" value="Chromosome II"/>
</dbReference>
<protein>
    <submittedName>
        <fullName evidence="1">Acetamidase</fullName>
    </submittedName>
</protein>
<name>A0A8G0LB33_9HYPO</name>
<reference evidence="1 2" key="1">
    <citation type="journal article" date="2021" name="BMC Genomics">
        <title>Telomere-to-telomere genome assembly of asparaginase-producing Trichoderma simmonsii.</title>
        <authorList>
            <person name="Chung D."/>
            <person name="Kwon Y.M."/>
            <person name="Yang Y."/>
        </authorList>
    </citation>
    <scope>NUCLEOTIDE SEQUENCE [LARGE SCALE GENOMIC DNA]</scope>
    <source>
        <strain evidence="1 2">GH-Sj1</strain>
    </source>
</reference>
<evidence type="ECO:0000313" key="1">
    <source>
        <dbReference type="EMBL" id="QYS96574.1"/>
    </source>
</evidence>
<proteinExistence type="predicted"/>
<dbReference type="EMBL" id="CP075865">
    <property type="protein sequence ID" value="QYS96574.1"/>
    <property type="molecule type" value="Genomic_DNA"/>
</dbReference>
<evidence type="ECO:0000313" key="2">
    <source>
        <dbReference type="Proteomes" id="UP000826661"/>
    </source>
</evidence>
<dbReference type="SUPFAM" id="SSF75304">
    <property type="entry name" value="Amidase signature (AS) enzymes"/>
    <property type="match status" value="1"/>
</dbReference>
<dbReference type="InterPro" id="IPR036928">
    <property type="entry name" value="AS_sf"/>
</dbReference>
<gene>
    <name evidence="1" type="ORF">H0G86_003814</name>
</gene>
<organism evidence="1 2">
    <name type="scientific">Trichoderma simmonsii</name>
    <dbReference type="NCBI Taxonomy" id="1491479"/>
    <lineage>
        <taxon>Eukaryota</taxon>
        <taxon>Fungi</taxon>
        <taxon>Dikarya</taxon>
        <taxon>Ascomycota</taxon>
        <taxon>Pezizomycotina</taxon>
        <taxon>Sordariomycetes</taxon>
        <taxon>Hypocreomycetidae</taxon>
        <taxon>Hypocreales</taxon>
        <taxon>Hypocreaceae</taxon>
        <taxon>Trichoderma</taxon>
    </lineage>
</organism>
<dbReference type="AlphaFoldDB" id="A0A8G0LB33"/>
<sequence>MAEAAFHNAGHEMVEINPPWLYKALQPISHLRWSDGLKTVNSFFLRGEINDHGVLQMCFYMQLPRAIKYLHYLWVKYIQGDSLWADLLYNWHAKDVYEYWQLIAKQEAYRRRWFEW</sequence>
<dbReference type="Gene3D" id="3.90.1300.10">
    <property type="entry name" value="Amidase signature (AS) domain"/>
    <property type="match status" value="1"/>
</dbReference>
<keyword evidence="2" id="KW-1185">Reference proteome</keyword>